<dbReference type="InterPro" id="IPR036291">
    <property type="entry name" value="NAD(P)-bd_dom_sf"/>
</dbReference>
<dbReference type="InterPro" id="IPR010099">
    <property type="entry name" value="SDR39U1"/>
</dbReference>
<name>A0A2G6MT09_9BACT</name>
<accession>A0A2G6MT09</accession>
<dbReference type="Pfam" id="PF01370">
    <property type="entry name" value="Epimerase"/>
    <property type="match status" value="1"/>
</dbReference>
<dbReference type="Proteomes" id="UP000231203">
    <property type="component" value="Unassembled WGS sequence"/>
</dbReference>
<dbReference type="PANTHER" id="PTHR11092:SF0">
    <property type="entry name" value="EPIMERASE FAMILY PROTEIN SDR39U1"/>
    <property type="match status" value="1"/>
</dbReference>
<dbReference type="SUPFAM" id="SSF51735">
    <property type="entry name" value="NAD(P)-binding Rossmann-fold domains"/>
    <property type="match status" value="1"/>
</dbReference>
<evidence type="ECO:0000313" key="4">
    <source>
        <dbReference type="EMBL" id="PIE63121.1"/>
    </source>
</evidence>
<reference evidence="4 5" key="1">
    <citation type="submission" date="2017-10" db="EMBL/GenBank/DDBJ databases">
        <title>Novel microbial diversity and functional potential in the marine mammal oral microbiome.</title>
        <authorList>
            <person name="Dudek N.K."/>
            <person name="Sun C.L."/>
            <person name="Burstein D."/>
            <person name="Kantor R.S."/>
            <person name="Aliaga Goltsman D.S."/>
            <person name="Bik E.M."/>
            <person name="Thomas B.C."/>
            <person name="Banfield J.F."/>
            <person name="Relman D.A."/>
        </authorList>
    </citation>
    <scope>NUCLEOTIDE SEQUENCE [LARGE SCALE GENOMIC DNA]</scope>
    <source>
        <strain evidence="4">DOLJORAL78_47_202</strain>
    </source>
</reference>
<dbReference type="PANTHER" id="PTHR11092">
    <property type="entry name" value="SUGAR NUCLEOTIDE EPIMERASE RELATED"/>
    <property type="match status" value="1"/>
</dbReference>
<feature type="domain" description="NAD-dependent epimerase/dehydratase" evidence="2">
    <location>
        <begin position="161"/>
        <end position="372"/>
    </location>
</feature>
<feature type="domain" description="DUF1731" evidence="3">
    <location>
        <begin position="407"/>
        <end position="454"/>
    </location>
</feature>
<comment type="similarity">
    <text evidence="1">Belongs to the NAD(P)-dependent epimerase/dehydratase family. SDR39U1 subfamily.</text>
</comment>
<dbReference type="EMBL" id="PDTI01000016">
    <property type="protein sequence ID" value="PIE63121.1"/>
    <property type="molecule type" value="Genomic_DNA"/>
</dbReference>
<proteinExistence type="inferred from homology"/>
<protein>
    <submittedName>
        <fullName evidence="4">TIGR01777 family protein</fullName>
    </submittedName>
</protein>
<dbReference type="Pfam" id="PF08338">
    <property type="entry name" value="DUF1731"/>
    <property type="match status" value="1"/>
</dbReference>
<evidence type="ECO:0000259" key="2">
    <source>
        <dbReference type="Pfam" id="PF01370"/>
    </source>
</evidence>
<dbReference type="InterPro" id="IPR001509">
    <property type="entry name" value="Epimerase_deHydtase"/>
</dbReference>
<dbReference type="NCBIfam" id="TIGR01777">
    <property type="entry name" value="yfcH"/>
    <property type="match status" value="1"/>
</dbReference>
<comment type="caution">
    <text evidence="4">The sequence shown here is derived from an EMBL/GenBank/DDBJ whole genome shotgun (WGS) entry which is preliminary data.</text>
</comment>
<dbReference type="CDD" id="cd07820">
    <property type="entry name" value="SRPBCC_3"/>
    <property type="match status" value="1"/>
</dbReference>
<dbReference type="InterPro" id="IPR013549">
    <property type="entry name" value="DUF1731"/>
</dbReference>
<sequence length="457" mass="51280">MAAKIFIKKTQIDASAADLFAWHAREGAINRLTPPWAPLQQISRKGKGIDKGVQVKFKIRVMGIPMIWEAQHIEYEENRMFRDRQVKGPFGLWEHTHHFHKVAENRTIMEDQVKFKLPMEPFSLPFYGYAMKELERIFSYRHQVLKADMEKRVGKIKQQRILISGASGTIGQALVPFLRTCGHEVIRLVRDPNTDAPDTLYWDPYQNILDLGAAGPIDAVINLNGVDITRGTWTDKQKKRIIDSRVIPTQVLVEKMGAMADPPATFISSSAIGLYGEGADRKLTEGTPKGDSFISEVCHQWETASLGAERRGIRTIQLRIGVVMTPAGGALKRMFLPFALGLGIRFSQGRQYMSWISMEDVLAGILHLLEKEDIHGPVNLTAPVPEINKAFSQTLGRVLSRPVFLVMPAPVITSLWGDMGKETMLTSARVIPLKLLDSGYQFTHATLEPALRHLLGR</sequence>
<dbReference type="AlphaFoldDB" id="A0A2G6MT09"/>
<dbReference type="Gene3D" id="3.40.50.720">
    <property type="entry name" value="NAD(P)-binding Rossmann-like Domain"/>
    <property type="match status" value="1"/>
</dbReference>
<gene>
    <name evidence="4" type="ORF">CSA25_02015</name>
</gene>
<dbReference type="Gene3D" id="3.30.530.20">
    <property type="match status" value="1"/>
</dbReference>
<organism evidence="4 5">
    <name type="scientific">Desulfobacter postgatei</name>
    <dbReference type="NCBI Taxonomy" id="2293"/>
    <lineage>
        <taxon>Bacteria</taxon>
        <taxon>Pseudomonadati</taxon>
        <taxon>Thermodesulfobacteriota</taxon>
        <taxon>Desulfobacteria</taxon>
        <taxon>Desulfobacterales</taxon>
        <taxon>Desulfobacteraceae</taxon>
        <taxon>Desulfobacter</taxon>
    </lineage>
</organism>
<dbReference type="InterPro" id="IPR023393">
    <property type="entry name" value="START-like_dom_sf"/>
</dbReference>
<dbReference type="SUPFAM" id="SSF55961">
    <property type="entry name" value="Bet v1-like"/>
    <property type="match status" value="1"/>
</dbReference>
<evidence type="ECO:0000313" key="5">
    <source>
        <dbReference type="Proteomes" id="UP000231203"/>
    </source>
</evidence>
<evidence type="ECO:0000259" key="3">
    <source>
        <dbReference type="Pfam" id="PF08338"/>
    </source>
</evidence>
<evidence type="ECO:0000256" key="1">
    <source>
        <dbReference type="ARBA" id="ARBA00009353"/>
    </source>
</evidence>